<keyword evidence="3" id="KW-1185">Reference proteome</keyword>
<dbReference type="EMBL" id="JAZDQV010000001">
    <property type="protein sequence ID" value="MEE1876216.1"/>
    <property type="molecule type" value="Genomic_DNA"/>
</dbReference>
<comment type="caution">
    <text evidence="2">The sequence shown here is derived from an EMBL/GenBank/DDBJ whole genome shotgun (WGS) entry which is preliminary data.</text>
</comment>
<reference evidence="2 3" key="1">
    <citation type="submission" date="2024-01" db="EMBL/GenBank/DDBJ databases">
        <title>The genome sequence of Erythrobacteraceae sp. strain 1XM1-14.</title>
        <authorList>
            <person name="Liu Y."/>
        </authorList>
    </citation>
    <scope>NUCLEOTIDE SEQUENCE [LARGE SCALE GENOMIC DNA]</scope>
    <source>
        <strain evidence="2 3">1XM1-14</strain>
    </source>
</reference>
<dbReference type="Proteomes" id="UP001343492">
    <property type="component" value="Unassembled WGS sequence"/>
</dbReference>
<evidence type="ECO:0000313" key="3">
    <source>
        <dbReference type="Proteomes" id="UP001343492"/>
    </source>
</evidence>
<proteinExistence type="predicted"/>
<organism evidence="2 3">
    <name type="scientific">Altererythrobacter litoralis</name>
    <dbReference type="NCBI Taxonomy" id="3113904"/>
    <lineage>
        <taxon>Bacteria</taxon>
        <taxon>Pseudomonadati</taxon>
        <taxon>Pseudomonadota</taxon>
        <taxon>Alphaproteobacteria</taxon>
        <taxon>Sphingomonadales</taxon>
        <taxon>Erythrobacteraceae</taxon>
        <taxon>Altererythrobacter</taxon>
    </lineage>
</organism>
<sequence>MLTIFLIVIGLVPIVGVLGICALVYWLSADFADEQSQNDRMQGGQSVFRRFFRWLNKPTQRLDYRRDKLGRFRKVRRG</sequence>
<feature type="transmembrane region" description="Helical" evidence="1">
    <location>
        <begin position="6"/>
        <end position="27"/>
    </location>
</feature>
<accession>A0ABU7GB82</accession>
<evidence type="ECO:0000256" key="1">
    <source>
        <dbReference type="SAM" id="Phobius"/>
    </source>
</evidence>
<name>A0ABU7GB82_9SPHN</name>
<dbReference type="RefSeq" id="WP_354143327.1">
    <property type="nucleotide sequence ID" value="NZ_JAZDQV010000001.1"/>
</dbReference>
<gene>
    <name evidence="2" type="ORF">VRS74_00780</name>
</gene>
<evidence type="ECO:0000313" key="2">
    <source>
        <dbReference type="EMBL" id="MEE1876216.1"/>
    </source>
</evidence>
<keyword evidence="1" id="KW-0472">Membrane</keyword>
<protein>
    <submittedName>
        <fullName evidence="2">Uncharacterized protein</fullName>
    </submittedName>
</protein>
<keyword evidence="1" id="KW-0812">Transmembrane</keyword>
<keyword evidence="1" id="KW-1133">Transmembrane helix</keyword>